<reference evidence="8" key="2">
    <citation type="submission" date="2015-05" db="EMBL/GenBank/DDBJ databases">
        <title>Complete genome sequence of Corynebacterium mustelae DSM 45274, isolated from various tissues of a male ferret with lethal sepsis.</title>
        <authorList>
            <person name="Ruckert C."/>
            <person name="Albersmeier A."/>
            <person name="Winkler A."/>
            <person name="Tauch A."/>
        </authorList>
    </citation>
    <scope>NUCLEOTIDE SEQUENCE [LARGE SCALE GENOMIC DNA]</scope>
    <source>
        <strain evidence="8">DSM 45274</strain>
    </source>
</reference>
<gene>
    <name evidence="7" type="ORF">CMUST_03580</name>
</gene>
<evidence type="ECO:0000313" key="7">
    <source>
        <dbReference type="EMBL" id="AKK05060.1"/>
    </source>
</evidence>
<dbReference type="GO" id="GO:0046872">
    <property type="term" value="F:metal ion binding"/>
    <property type="evidence" value="ECO:0007669"/>
    <property type="project" value="UniProtKB-KW"/>
</dbReference>
<feature type="domain" description="Pirin N-terminal" evidence="5">
    <location>
        <begin position="18"/>
        <end position="112"/>
    </location>
</feature>
<dbReference type="PATRIC" id="fig|571915.4.peg.762"/>
<evidence type="ECO:0000256" key="3">
    <source>
        <dbReference type="RuleBase" id="RU003457"/>
    </source>
</evidence>
<dbReference type="InterPro" id="IPR008778">
    <property type="entry name" value="Pirin_C_dom"/>
</dbReference>
<dbReference type="InterPro" id="IPR012093">
    <property type="entry name" value="Pirin"/>
</dbReference>
<dbReference type="Pfam" id="PF02678">
    <property type="entry name" value="Pirin"/>
    <property type="match status" value="1"/>
</dbReference>
<accession>A0A0G3GWX8</accession>
<dbReference type="STRING" id="571915.CMUST_03580"/>
<feature type="binding site" evidence="2">
    <location>
        <position position="98"/>
    </location>
    <ligand>
        <name>Fe cation</name>
        <dbReference type="ChEBI" id="CHEBI:24875"/>
    </ligand>
</feature>
<dbReference type="EMBL" id="CP011542">
    <property type="protein sequence ID" value="AKK05060.1"/>
    <property type="molecule type" value="Genomic_DNA"/>
</dbReference>
<protein>
    <submittedName>
        <fullName evidence="7">Pirin-related protein</fullName>
    </submittedName>
</protein>
<evidence type="ECO:0000259" key="5">
    <source>
        <dbReference type="Pfam" id="PF02678"/>
    </source>
</evidence>
<dbReference type="SUPFAM" id="SSF51182">
    <property type="entry name" value="RmlC-like cupins"/>
    <property type="match status" value="1"/>
</dbReference>
<dbReference type="KEGG" id="cmv:CMUST_03580"/>
<evidence type="ECO:0000259" key="6">
    <source>
        <dbReference type="Pfam" id="PF05726"/>
    </source>
</evidence>
<sequence>MPILTPREVPLGGLRALNVRRTLPHRNRTTVGPWVFIDHYGPTTKAMDVAPHPHCGLSTVSWLFEGSICHNDSAGFHELIEPGQLVMMTAGNGISHTEESQPGNLHGAQLWMVHPLSERDIVNPQPRLQRYHPPTEKIGDATIKVFMGHIEGCTPANVVAPLDAIGAEISIPAGGSVTIPLRNDCEYAVLANDSSFTVNTDRMNDGDLWYCDAESEPQGSRTMHISADSGPAHLLLLGGLPLGEEIVMLWNFIGRDHDEVLQMRADWEDPSRRHARYGTVTGYGGTTEFIPAPLPPTSRLKPRKNPPVDA</sequence>
<evidence type="ECO:0000313" key="8">
    <source>
        <dbReference type="Proteomes" id="UP000035199"/>
    </source>
</evidence>
<dbReference type="Pfam" id="PF05726">
    <property type="entry name" value="Pirin_C"/>
    <property type="match status" value="1"/>
</dbReference>
<feature type="domain" description="Pirin C-terminal" evidence="6">
    <location>
        <begin position="168"/>
        <end position="269"/>
    </location>
</feature>
<dbReference type="PANTHER" id="PTHR13903:SF8">
    <property type="entry name" value="PIRIN"/>
    <property type="match status" value="1"/>
</dbReference>
<organism evidence="7 8">
    <name type="scientific">Corynebacterium mustelae</name>
    <dbReference type="NCBI Taxonomy" id="571915"/>
    <lineage>
        <taxon>Bacteria</taxon>
        <taxon>Bacillati</taxon>
        <taxon>Actinomycetota</taxon>
        <taxon>Actinomycetes</taxon>
        <taxon>Mycobacteriales</taxon>
        <taxon>Corynebacteriaceae</taxon>
        <taxon>Corynebacterium</taxon>
    </lineage>
</organism>
<dbReference type="InterPro" id="IPR014710">
    <property type="entry name" value="RmlC-like_jellyroll"/>
</dbReference>
<dbReference type="Proteomes" id="UP000035199">
    <property type="component" value="Chromosome"/>
</dbReference>
<evidence type="ECO:0000256" key="1">
    <source>
        <dbReference type="ARBA" id="ARBA00008416"/>
    </source>
</evidence>
<dbReference type="OrthoDB" id="321327at2"/>
<proteinExistence type="inferred from homology"/>
<feature type="region of interest" description="Disordered" evidence="4">
    <location>
        <begin position="287"/>
        <end position="310"/>
    </location>
</feature>
<keyword evidence="2" id="KW-0408">Iron</keyword>
<name>A0A0G3GWX8_9CORY</name>
<dbReference type="InterPro" id="IPR011051">
    <property type="entry name" value="RmlC_Cupin_sf"/>
</dbReference>
<feature type="binding site" evidence="2">
    <location>
        <position position="96"/>
    </location>
    <ligand>
        <name>Fe cation</name>
        <dbReference type="ChEBI" id="CHEBI:24875"/>
    </ligand>
</feature>
<comment type="similarity">
    <text evidence="1 3">Belongs to the pirin family.</text>
</comment>
<feature type="binding site" evidence="2">
    <location>
        <position position="52"/>
    </location>
    <ligand>
        <name>Fe cation</name>
        <dbReference type="ChEBI" id="CHEBI:24875"/>
    </ligand>
</feature>
<dbReference type="AlphaFoldDB" id="A0A0G3GWX8"/>
<dbReference type="Gene3D" id="2.60.120.10">
    <property type="entry name" value="Jelly Rolls"/>
    <property type="match status" value="2"/>
</dbReference>
<keyword evidence="8" id="KW-1185">Reference proteome</keyword>
<reference evidence="7 8" key="1">
    <citation type="journal article" date="2015" name="Genome Announc.">
        <title>Complete Genome Sequence of the Type Strain Corynebacterium mustelae DSM 45274, Isolated from Various Tissues of a Male Ferret with Lethal Sepsis.</title>
        <authorList>
            <person name="Ruckert C."/>
            <person name="Eimer J."/>
            <person name="Winkler A."/>
            <person name="Tauch A."/>
        </authorList>
    </citation>
    <scope>NUCLEOTIDE SEQUENCE [LARGE SCALE GENOMIC DNA]</scope>
    <source>
        <strain evidence="7 8">DSM 45274</strain>
    </source>
</reference>
<keyword evidence="2" id="KW-0479">Metal-binding</keyword>
<dbReference type="PIRSF" id="PIRSF006232">
    <property type="entry name" value="Pirin"/>
    <property type="match status" value="1"/>
</dbReference>
<evidence type="ECO:0000256" key="2">
    <source>
        <dbReference type="PIRSR" id="PIRSR006232-1"/>
    </source>
</evidence>
<evidence type="ECO:0000256" key="4">
    <source>
        <dbReference type="SAM" id="MobiDB-lite"/>
    </source>
</evidence>
<dbReference type="RefSeq" id="WP_052844512.1">
    <property type="nucleotide sequence ID" value="NZ_CP011542.1"/>
</dbReference>
<feature type="binding site" evidence="2">
    <location>
        <position position="54"/>
    </location>
    <ligand>
        <name>Fe cation</name>
        <dbReference type="ChEBI" id="CHEBI:24875"/>
    </ligand>
</feature>
<dbReference type="InterPro" id="IPR003829">
    <property type="entry name" value="Pirin_N_dom"/>
</dbReference>
<comment type="cofactor">
    <cofactor evidence="2">
        <name>Fe cation</name>
        <dbReference type="ChEBI" id="CHEBI:24875"/>
    </cofactor>
    <text evidence="2">Binds 1 Fe cation per subunit.</text>
</comment>
<dbReference type="PANTHER" id="PTHR13903">
    <property type="entry name" value="PIRIN-RELATED"/>
    <property type="match status" value="1"/>
</dbReference>